<dbReference type="Gene3D" id="2.30.30.1210">
    <property type="entry name" value="Domain of unknown function DUF1541"/>
    <property type="match status" value="1"/>
</dbReference>
<keyword evidence="4" id="KW-1185">Reference proteome</keyword>
<organism evidence="3 4">
    <name type="scientific">Eupransor demetentiae</name>
    <dbReference type="NCBI Taxonomy" id="3109584"/>
    <lineage>
        <taxon>Bacteria</taxon>
        <taxon>Bacillati</taxon>
        <taxon>Bacillota</taxon>
        <taxon>Bacilli</taxon>
        <taxon>Lactobacillales</taxon>
        <taxon>Lactobacillaceae</taxon>
        <taxon>Eupransor</taxon>
    </lineage>
</organism>
<feature type="compositionally biased region" description="Low complexity" evidence="1">
    <location>
        <begin position="33"/>
        <end position="51"/>
    </location>
</feature>
<reference evidence="3 4" key="1">
    <citation type="submission" date="2024-01" db="EMBL/GenBank/DDBJ databases">
        <authorList>
            <person name="Botero Cardona J."/>
        </authorList>
    </citation>
    <scope>NUCLEOTIDE SEQUENCE [LARGE SCALE GENOMIC DNA]</scope>
    <source>
        <strain evidence="3 4">LMG 33000</strain>
    </source>
</reference>
<dbReference type="RefSeq" id="WP_349641186.1">
    <property type="nucleotide sequence ID" value="NZ_CAWVOH010000001.1"/>
</dbReference>
<dbReference type="Proteomes" id="UP001314241">
    <property type="component" value="Unassembled WGS sequence"/>
</dbReference>
<evidence type="ECO:0000256" key="1">
    <source>
        <dbReference type="SAM" id="MobiDB-lite"/>
    </source>
</evidence>
<name>A0ABP0ENX1_9LACO</name>
<accession>A0ABP0ENX1</accession>
<dbReference type="EMBL" id="CAWVOH010000001">
    <property type="protein sequence ID" value="CAK8053628.1"/>
    <property type="molecule type" value="Genomic_DNA"/>
</dbReference>
<feature type="domain" description="DUF1541" evidence="2">
    <location>
        <begin position="136"/>
        <end position="182"/>
    </location>
</feature>
<evidence type="ECO:0000313" key="4">
    <source>
        <dbReference type="Proteomes" id="UP001314241"/>
    </source>
</evidence>
<feature type="domain" description="DUF1541" evidence="2">
    <location>
        <begin position="74"/>
        <end position="123"/>
    </location>
</feature>
<gene>
    <name evidence="3" type="ORF">R54876_GBNLAHCA_00185</name>
</gene>
<proteinExistence type="predicted"/>
<evidence type="ECO:0000259" key="2">
    <source>
        <dbReference type="Pfam" id="PF07563"/>
    </source>
</evidence>
<dbReference type="Pfam" id="PF07563">
    <property type="entry name" value="DUF1541"/>
    <property type="match status" value="2"/>
</dbReference>
<comment type="caution">
    <text evidence="3">The sequence shown here is derived from an EMBL/GenBank/DDBJ whole genome shotgun (WGS) entry which is preliminary data.</text>
</comment>
<protein>
    <submittedName>
        <fullName evidence="3">LysM repeat (LysM)</fullName>
    </submittedName>
</protein>
<sequence>MSKKVLFSVIAAVLVVAAGAWYFTSQSHKNDSSSKMSSSMSMSSSMKMSSGMKMKTNGTLPTGLAQAQDPKYKVGQDITLEATHMAGMKGAKGTVAAVYDAKLYEVDFKSTDGMEVKNHKWLTKVDFKDGMDHKAGDKVTIESDHMSGMKGAKGTVVKVVDGPAYAVNFQPTNGGKEVTNHLYLAEDEIEAR</sequence>
<dbReference type="InterPro" id="IPR011438">
    <property type="entry name" value="DUF1541"/>
</dbReference>
<feature type="region of interest" description="Disordered" evidence="1">
    <location>
        <begin position="27"/>
        <end position="51"/>
    </location>
</feature>
<evidence type="ECO:0000313" key="3">
    <source>
        <dbReference type="EMBL" id="CAK8053628.1"/>
    </source>
</evidence>